<dbReference type="SUPFAM" id="SSF56300">
    <property type="entry name" value="Metallo-dependent phosphatases"/>
    <property type="match status" value="1"/>
</dbReference>
<evidence type="ECO:0000313" key="10">
    <source>
        <dbReference type="EMBL" id="MCM2681297.1"/>
    </source>
</evidence>
<evidence type="ECO:0000256" key="8">
    <source>
        <dbReference type="ARBA" id="ARBA00049417"/>
    </source>
</evidence>
<dbReference type="InterPro" id="IPR004843">
    <property type="entry name" value="Calcineurin-like_PHP"/>
</dbReference>
<evidence type="ECO:0000256" key="4">
    <source>
        <dbReference type="ARBA" id="ARBA00022801"/>
    </source>
</evidence>
<evidence type="ECO:0000256" key="2">
    <source>
        <dbReference type="ARBA" id="ARBA00005419"/>
    </source>
</evidence>
<comment type="catalytic activity">
    <reaction evidence="8">
        <text>P(1),P(4)-bis(5'-adenosyl) tetraphosphate + H2O = 2 ADP + 2 H(+)</text>
        <dbReference type="Rhea" id="RHEA:24252"/>
        <dbReference type="ChEBI" id="CHEBI:15377"/>
        <dbReference type="ChEBI" id="CHEBI:15378"/>
        <dbReference type="ChEBI" id="CHEBI:58141"/>
        <dbReference type="ChEBI" id="CHEBI:456216"/>
        <dbReference type="EC" id="3.6.1.41"/>
    </reaction>
</comment>
<evidence type="ECO:0000256" key="7">
    <source>
        <dbReference type="ARBA" id="ARBA00033210"/>
    </source>
</evidence>
<dbReference type="PIRSF" id="PIRSF000903">
    <property type="entry name" value="B5n-ttraPtase_sm"/>
    <property type="match status" value="1"/>
</dbReference>
<evidence type="ECO:0000313" key="11">
    <source>
        <dbReference type="Proteomes" id="UP001165393"/>
    </source>
</evidence>
<dbReference type="AlphaFoldDB" id="A0AA41W8L5"/>
<protein>
    <recommendedName>
        <fullName evidence="3">bis(5'-nucleosyl)-tetraphosphatase (symmetrical)</fullName>
        <ecNumber evidence="3">3.6.1.41</ecNumber>
    </recommendedName>
    <alternativeName>
        <fullName evidence="6">Ap4A hydrolase</fullName>
    </alternativeName>
    <alternativeName>
        <fullName evidence="5">Diadenosine 5',5'''-P1,P4-tetraphosphate pyrophosphohydrolase</fullName>
    </alternativeName>
    <alternativeName>
        <fullName evidence="7">Diadenosine tetraphosphatase</fullName>
    </alternativeName>
</protein>
<dbReference type="NCBIfam" id="TIGR00668">
    <property type="entry name" value="apaH"/>
    <property type="match status" value="1"/>
</dbReference>
<keyword evidence="4 10" id="KW-0378">Hydrolase</keyword>
<comment type="caution">
    <text evidence="10">The sequence shown here is derived from an EMBL/GenBank/DDBJ whole genome shotgun (WGS) entry which is preliminary data.</text>
</comment>
<sequence>MALYIVGDIQGCLDELQLLLERVKFSDSDTLWLCGDLVARGPRSLDTLRWVKQHKNTKTVLGNHDLHLLAVSEGIHPVKVKDRTAPIFEAQDRAELLTWLRQQPLLLTHSHYPIIMSHAGIYPEWTLEQAAFLAAEVEQKLSSDRYLSLLTSMYGNHPNVWHDDLVGCERDRFIINAFTRMRFCYPDGKLDFDAKENPQQTVNNLLPWYILRQQRFPNETATKLFGHWAALMGKTNSPDYVALDTGCVWGNHMSLLHWEAQQTVTQNALPKI</sequence>
<evidence type="ECO:0000256" key="1">
    <source>
        <dbReference type="ARBA" id="ARBA00003413"/>
    </source>
</evidence>
<dbReference type="Gene3D" id="3.60.21.10">
    <property type="match status" value="1"/>
</dbReference>
<gene>
    <name evidence="10" type="ORF">NAF29_16740</name>
</gene>
<dbReference type="RefSeq" id="WP_251262781.1">
    <property type="nucleotide sequence ID" value="NZ_JAMQGP010000010.1"/>
</dbReference>
<organism evidence="10 11">
    <name type="scientific">Echinimonas agarilytica</name>
    <dbReference type="NCBI Taxonomy" id="1215918"/>
    <lineage>
        <taxon>Bacteria</taxon>
        <taxon>Pseudomonadati</taxon>
        <taxon>Pseudomonadota</taxon>
        <taxon>Gammaproteobacteria</taxon>
        <taxon>Alteromonadales</taxon>
        <taxon>Echinimonadaceae</taxon>
        <taxon>Echinimonas</taxon>
    </lineage>
</organism>
<dbReference type="NCBIfam" id="NF001204">
    <property type="entry name" value="PRK00166.1"/>
    <property type="match status" value="1"/>
</dbReference>
<evidence type="ECO:0000256" key="5">
    <source>
        <dbReference type="ARBA" id="ARBA00031248"/>
    </source>
</evidence>
<feature type="domain" description="Calcineurin-like phosphoesterase" evidence="9">
    <location>
        <begin position="3"/>
        <end position="91"/>
    </location>
</feature>
<evidence type="ECO:0000256" key="3">
    <source>
        <dbReference type="ARBA" id="ARBA00012506"/>
    </source>
</evidence>
<dbReference type="InterPro" id="IPR004617">
    <property type="entry name" value="ApaH"/>
</dbReference>
<dbReference type="PANTHER" id="PTHR40942:SF4">
    <property type="entry name" value="CYTOCHROME C5"/>
    <property type="match status" value="1"/>
</dbReference>
<dbReference type="GO" id="GO:0008803">
    <property type="term" value="F:bis(5'-nucleosyl)-tetraphosphatase (symmetrical) activity"/>
    <property type="evidence" value="ECO:0007669"/>
    <property type="project" value="UniProtKB-EC"/>
</dbReference>
<accession>A0AA41W8L5</accession>
<keyword evidence="11" id="KW-1185">Reference proteome</keyword>
<dbReference type="PANTHER" id="PTHR40942">
    <property type="match status" value="1"/>
</dbReference>
<dbReference type="EMBL" id="JAMQGP010000010">
    <property type="protein sequence ID" value="MCM2681297.1"/>
    <property type="molecule type" value="Genomic_DNA"/>
</dbReference>
<evidence type="ECO:0000256" key="6">
    <source>
        <dbReference type="ARBA" id="ARBA00032248"/>
    </source>
</evidence>
<comment type="similarity">
    <text evidence="2">Belongs to the Ap4A hydrolase family.</text>
</comment>
<dbReference type="InterPro" id="IPR029052">
    <property type="entry name" value="Metallo-depent_PP-like"/>
</dbReference>
<reference evidence="10 11" key="1">
    <citation type="journal article" date="2013" name="Antonie Van Leeuwenhoek">
        <title>Echinimonas agarilytica gen. nov., sp. nov., a new gammaproteobacterium isolated from the sea urchin Strongylocentrotus intermedius.</title>
        <authorList>
            <person name="Nedashkovskaya O.I."/>
            <person name="Stenkova A.M."/>
            <person name="Zhukova N.V."/>
            <person name="Van Trappen S."/>
            <person name="Lee J.S."/>
            <person name="Kim S.B."/>
        </authorList>
    </citation>
    <scope>NUCLEOTIDE SEQUENCE [LARGE SCALE GENOMIC DNA]</scope>
    <source>
        <strain evidence="10 11">KMM 6351</strain>
    </source>
</reference>
<comment type="function">
    <text evidence="1">Hydrolyzes diadenosine 5',5'''-P1,P4-tetraphosphate to yield ADP.</text>
</comment>
<proteinExistence type="inferred from homology"/>
<dbReference type="Proteomes" id="UP001165393">
    <property type="component" value="Unassembled WGS sequence"/>
</dbReference>
<name>A0AA41W8L5_9GAMM</name>
<dbReference type="CDD" id="cd07422">
    <property type="entry name" value="MPP_ApaH"/>
    <property type="match status" value="1"/>
</dbReference>
<evidence type="ECO:0000259" key="9">
    <source>
        <dbReference type="Pfam" id="PF00149"/>
    </source>
</evidence>
<dbReference type="EC" id="3.6.1.41" evidence="3"/>
<dbReference type="Pfam" id="PF00149">
    <property type="entry name" value="Metallophos"/>
    <property type="match status" value="1"/>
</dbReference>